<name>A0A7C9W325_9PSEU</name>
<feature type="chain" id="PRO_5029008569" description="Hemophore-related protein, Rv0203/Rv1174c family" evidence="1">
    <location>
        <begin position="29"/>
        <end position="100"/>
    </location>
</feature>
<dbReference type="RefSeq" id="WP_166049920.1">
    <property type="nucleotide sequence ID" value="NZ_JAAMPJ010000007.1"/>
</dbReference>
<accession>A0A7C9W325</accession>
<keyword evidence="3" id="KW-1185">Reference proteome</keyword>
<evidence type="ECO:0000313" key="3">
    <source>
        <dbReference type="Proteomes" id="UP000481360"/>
    </source>
</evidence>
<feature type="signal peptide" evidence="1">
    <location>
        <begin position="1"/>
        <end position="28"/>
    </location>
</feature>
<keyword evidence="1" id="KW-0732">Signal</keyword>
<reference evidence="2 3" key="1">
    <citation type="submission" date="2020-03" db="EMBL/GenBank/DDBJ databases">
        <title>Isolation and identification of active actinomycetes.</title>
        <authorList>
            <person name="Sun X."/>
        </authorList>
    </citation>
    <scope>NUCLEOTIDE SEQUENCE [LARGE SCALE GENOMIC DNA]</scope>
    <source>
        <strain evidence="2 3">NEAU-D13</strain>
    </source>
</reference>
<evidence type="ECO:0000313" key="2">
    <source>
        <dbReference type="EMBL" id="NGY62459.1"/>
    </source>
</evidence>
<comment type="caution">
    <text evidence="2">The sequence shown here is derived from an EMBL/GenBank/DDBJ whole genome shotgun (WGS) entry which is preliminary data.</text>
</comment>
<sequence length="100" mass="11011">MRTTSRLIATIALSVGLSAGVLAPAALAQSQQEVVTHSAVEPCDHAKDSARTLLKMLKRMTNSNDTQFLINEVQWVRDNYSSPELDEFTARILNGLKNHC</sequence>
<protein>
    <recommendedName>
        <fullName evidence="4">Hemophore-related protein, Rv0203/Rv1174c family</fullName>
    </recommendedName>
</protein>
<dbReference type="AlphaFoldDB" id="A0A7C9W325"/>
<organism evidence="2 3">
    <name type="scientific">Lentzea alba</name>
    <dbReference type="NCBI Taxonomy" id="2714351"/>
    <lineage>
        <taxon>Bacteria</taxon>
        <taxon>Bacillati</taxon>
        <taxon>Actinomycetota</taxon>
        <taxon>Actinomycetes</taxon>
        <taxon>Pseudonocardiales</taxon>
        <taxon>Pseudonocardiaceae</taxon>
        <taxon>Lentzea</taxon>
    </lineage>
</organism>
<proteinExistence type="predicted"/>
<evidence type="ECO:0008006" key="4">
    <source>
        <dbReference type="Google" id="ProtNLM"/>
    </source>
</evidence>
<gene>
    <name evidence="2" type="ORF">G7043_26395</name>
</gene>
<dbReference type="EMBL" id="JAAMPJ010000007">
    <property type="protein sequence ID" value="NGY62459.1"/>
    <property type="molecule type" value="Genomic_DNA"/>
</dbReference>
<dbReference type="Proteomes" id="UP000481360">
    <property type="component" value="Unassembled WGS sequence"/>
</dbReference>
<evidence type="ECO:0000256" key="1">
    <source>
        <dbReference type="SAM" id="SignalP"/>
    </source>
</evidence>